<dbReference type="KEGG" id="sfc:Spiaf_2812"/>
<dbReference type="SMART" id="SM00260">
    <property type="entry name" value="CheW"/>
    <property type="match status" value="1"/>
</dbReference>
<dbReference type="PANTHER" id="PTHR22617">
    <property type="entry name" value="CHEMOTAXIS SENSOR HISTIDINE KINASE-RELATED"/>
    <property type="match status" value="1"/>
</dbReference>
<dbReference type="CDD" id="cd00732">
    <property type="entry name" value="CheW"/>
    <property type="match status" value="1"/>
</dbReference>
<dbReference type="Proteomes" id="UP000007383">
    <property type="component" value="Chromosome"/>
</dbReference>
<dbReference type="EMBL" id="CP003282">
    <property type="protein sequence ID" value="AFG38836.1"/>
    <property type="molecule type" value="Genomic_DNA"/>
</dbReference>
<dbReference type="PANTHER" id="PTHR22617:SF41">
    <property type="entry name" value="CHEMOTAXIS SIGNAL TRANSDUCTION SYSTEM ADAPTOR PROTEIN CHEW"/>
    <property type="match status" value="1"/>
</dbReference>
<dbReference type="OrthoDB" id="9794382at2"/>
<dbReference type="HOGENOM" id="CLU_048995_1_1_12"/>
<dbReference type="Pfam" id="PF01584">
    <property type="entry name" value="CheW"/>
    <property type="match status" value="1"/>
</dbReference>
<dbReference type="eggNOG" id="COG0835">
    <property type="taxonomic scope" value="Bacteria"/>
</dbReference>
<name>H9UMU3_SPIAZ</name>
<dbReference type="SUPFAM" id="SSF50341">
    <property type="entry name" value="CheW-like"/>
    <property type="match status" value="1"/>
</dbReference>
<dbReference type="InterPro" id="IPR002545">
    <property type="entry name" value="CheW-lke_dom"/>
</dbReference>
<sequence>MSETAVQNKVQLLTFTLDGEQYGVEVHRVREVLEYTKITKVPRTLDFMRGVINLRGSVVPVVDLRLKFNMDETPKTIDTAIVVMEIDMNGESVVLGALADSVQEVIDLDSTTIEAAPQIGTSINNRFIKGIGKQDEAFIIILDIDRVFTEEDMSALAGDQARVAAPTRVAASDHEDEE</sequence>
<accession>H9UMU3</accession>
<keyword evidence="3" id="KW-1185">Reference proteome</keyword>
<reference evidence="3" key="1">
    <citation type="journal article" date="2013" name="Stand. Genomic Sci.">
        <title>Complete genome sequence of the halophilic bacterium Spirochaeta africana type strain (Z-7692(T)) from the alkaline Lake Magadi in the East African Rift.</title>
        <authorList>
            <person name="Liolos K."/>
            <person name="Abt B."/>
            <person name="Scheuner C."/>
            <person name="Teshima H."/>
            <person name="Held B."/>
            <person name="Lapidus A."/>
            <person name="Nolan M."/>
            <person name="Lucas S."/>
            <person name="Deshpande S."/>
            <person name="Cheng J.F."/>
            <person name="Tapia R."/>
            <person name="Goodwin L.A."/>
            <person name="Pitluck S."/>
            <person name="Pagani I."/>
            <person name="Ivanova N."/>
            <person name="Mavromatis K."/>
            <person name="Mikhailova N."/>
            <person name="Huntemann M."/>
            <person name="Pati A."/>
            <person name="Chen A."/>
            <person name="Palaniappan K."/>
            <person name="Land M."/>
            <person name="Rohde M."/>
            <person name="Tindall B.J."/>
            <person name="Detter J.C."/>
            <person name="Goker M."/>
            <person name="Bristow J."/>
            <person name="Eisen J.A."/>
            <person name="Markowitz V."/>
            <person name="Hugenholtz P."/>
            <person name="Woyke T."/>
            <person name="Klenk H.P."/>
            <person name="Kyrpides N.C."/>
        </authorList>
    </citation>
    <scope>NUCLEOTIDE SEQUENCE</scope>
    <source>
        <strain evidence="3">ATCC 700263 / DSM 8902 / Z-7692</strain>
    </source>
</reference>
<dbReference type="InterPro" id="IPR036061">
    <property type="entry name" value="CheW-like_dom_sf"/>
</dbReference>
<evidence type="ECO:0000313" key="3">
    <source>
        <dbReference type="Proteomes" id="UP000007383"/>
    </source>
</evidence>
<feature type="domain" description="CheW-like" evidence="1">
    <location>
        <begin position="9"/>
        <end position="153"/>
    </location>
</feature>
<dbReference type="GO" id="GO:0006935">
    <property type="term" value="P:chemotaxis"/>
    <property type="evidence" value="ECO:0007669"/>
    <property type="project" value="InterPro"/>
</dbReference>
<proteinExistence type="predicted"/>
<dbReference type="PATRIC" id="fig|889378.3.peg.2784"/>
<dbReference type="InterPro" id="IPR039315">
    <property type="entry name" value="CheW"/>
</dbReference>
<organism evidence="2 3">
    <name type="scientific">Spirochaeta africana (strain ATCC 700263 / DSM 8902 / Z-7692)</name>
    <dbReference type="NCBI Taxonomy" id="889378"/>
    <lineage>
        <taxon>Bacteria</taxon>
        <taxon>Pseudomonadati</taxon>
        <taxon>Spirochaetota</taxon>
        <taxon>Spirochaetia</taxon>
        <taxon>Spirochaetales</taxon>
        <taxon>Spirochaetaceae</taxon>
        <taxon>Spirochaeta</taxon>
    </lineage>
</organism>
<protein>
    <submittedName>
        <fullName evidence="2">Chemotaxis signal transduction protein</fullName>
    </submittedName>
</protein>
<dbReference type="PROSITE" id="PS50851">
    <property type="entry name" value="CHEW"/>
    <property type="match status" value="1"/>
</dbReference>
<dbReference type="GO" id="GO:0005829">
    <property type="term" value="C:cytosol"/>
    <property type="evidence" value="ECO:0007669"/>
    <property type="project" value="TreeGrafter"/>
</dbReference>
<dbReference type="GO" id="GO:0007165">
    <property type="term" value="P:signal transduction"/>
    <property type="evidence" value="ECO:0007669"/>
    <property type="project" value="InterPro"/>
</dbReference>
<gene>
    <name evidence="2" type="ordered locus">Spiaf_2812</name>
</gene>
<evidence type="ECO:0000259" key="1">
    <source>
        <dbReference type="PROSITE" id="PS50851"/>
    </source>
</evidence>
<evidence type="ECO:0000313" key="2">
    <source>
        <dbReference type="EMBL" id="AFG38836.1"/>
    </source>
</evidence>
<dbReference type="Gene3D" id="2.30.30.40">
    <property type="entry name" value="SH3 Domains"/>
    <property type="match status" value="1"/>
</dbReference>
<dbReference type="RefSeq" id="WP_014456818.1">
    <property type="nucleotide sequence ID" value="NC_017098.1"/>
</dbReference>
<dbReference type="STRING" id="889378.Spiaf_2812"/>
<dbReference type="Gene3D" id="2.40.50.180">
    <property type="entry name" value="CheA-289, Domain 4"/>
    <property type="match status" value="1"/>
</dbReference>
<dbReference type="AlphaFoldDB" id="H9UMU3"/>